<evidence type="ECO:0000256" key="3">
    <source>
        <dbReference type="ARBA" id="ARBA00022729"/>
    </source>
</evidence>
<dbReference type="Gene3D" id="2.60.120.200">
    <property type="match status" value="1"/>
</dbReference>
<keyword evidence="12" id="KW-1185">Reference proteome</keyword>
<comment type="caution">
    <text evidence="8">Lacks conserved residue(s) required for the propagation of feature annotation.</text>
</comment>
<dbReference type="InterPro" id="IPR003599">
    <property type="entry name" value="Ig_sub"/>
</dbReference>
<evidence type="ECO:0000256" key="4">
    <source>
        <dbReference type="ARBA" id="ARBA00022837"/>
    </source>
</evidence>
<dbReference type="Proteomes" id="UP000887567">
    <property type="component" value="Unplaced"/>
</dbReference>
<dbReference type="PANTHER" id="PTHR19277:SF125">
    <property type="entry name" value="B6"/>
    <property type="match status" value="1"/>
</dbReference>
<comment type="cofactor">
    <cofactor evidence="1">
        <name>Ca(2+)</name>
        <dbReference type="ChEBI" id="CHEBI:29108"/>
    </cofactor>
</comment>
<dbReference type="InterPro" id="IPR013783">
    <property type="entry name" value="Ig-like_fold"/>
</dbReference>
<dbReference type="SMART" id="SM00560">
    <property type="entry name" value="LamGL"/>
    <property type="match status" value="1"/>
</dbReference>
<dbReference type="KEGG" id="epa:110237394"/>
<dbReference type="PANTHER" id="PTHR19277">
    <property type="entry name" value="PENTRAXIN"/>
    <property type="match status" value="1"/>
</dbReference>
<evidence type="ECO:0000256" key="8">
    <source>
        <dbReference type="PROSITE-ProRule" id="PRU01172"/>
    </source>
</evidence>
<proteinExistence type="predicted"/>
<evidence type="ECO:0000256" key="2">
    <source>
        <dbReference type="ARBA" id="ARBA00022723"/>
    </source>
</evidence>
<name>A0A913X4Y4_EXADI</name>
<keyword evidence="6" id="KW-0325">Glycoprotein</keyword>
<organism evidence="11 12">
    <name type="scientific">Exaiptasia diaphana</name>
    <name type="common">Tropical sea anemone</name>
    <name type="synonym">Aiptasia pulchella</name>
    <dbReference type="NCBI Taxonomy" id="2652724"/>
    <lineage>
        <taxon>Eukaryota</taxon>
        <taxon>Metazoa</taxon>
        <taxon>Cnidaria</taxon>
        <taxon>Anthozoa</taxon>
        <taxon>Hexacorallia</taxon>
        <taxon>Actiniaria</taxon>
        <taxon>Aiptasiidae</taxon>
        <taxon>Exaiptasia</taxon>
    </lineage>
</organism>
<dbReference type="EnsemblMetazoa" id="XM_021042977.2">
    <property type="protein sequence ID" value="XP_020898636.2"/>
    <property type="gene ID" value="LOC110237394"/>
</dbReference>
<feature type="domain" description="Ig-like" evidence="9">
    <location>
        <begin position="169"/>
        <end position="249"/>
    </location>
</feature>
<sequence>MINMMQEKTDCMVSCRLETSEAKEVPMKDSSTPKPRSRRDVIHLITNDTKSPALKDRDSLIALATGVDCKSLTINYPPKVTLPVGPIYVKEGTILTLSCHVTGYPKPKVKWSKVMGSLPFKTFKRSLITTNRLKVLSIKKHDSGLYVCTGSNTLGSAVETIKIIVVSPPKFISTPPQQVNACDKLTLDCQATGDPPAVITWSKESGRLPTDRTQLINGRLAITGIKASDAGKYVCTAVSASVATSKSVSTVTVSDKRKLKFGRDSVTDYIVVERKLPAMAKLTVCLWTMTSKTDSVLISYAVPGNDNEIILINLPTKTLHVYIGGASWDSGIRVTDGHWHHICATWDNSAGQAVLYIDGVRRAQGSLEKGNVTKSGGSLIIGQEQDKVGGGFDISQSFVGELTEINIWNRVLGPKEISAMSKNREIAASGNVLTWSDVISGTKHGQVQIIDSCKQ</sequence>
<evidence type="ECO:0000313" key="12">
    <source>
        <dbReference type="Proteomes" id="UP000887567"/>
    </source>
</evidence>
<dbReference type="FunFam" id="2.60.40.10:FF:000032">
    <property type="entry name" value="palladin isoform X1"/>
    <property type="match status" value="1"/>
</dbReference>
<keyword evidence="2" id="KW-0479">Metal-binding</keyword>
<dbReference type="PRINTS" id="PR00895">
    <property type="entry name" value="PENTAXIN"/>
</dbReference>
<evidence type="ECO:0000256" key="7">
    <source>
        <dbReference type="ARBA" id="ARBA00023319"/>
    </source>
</evidence>
<dbReference type="SMART" id="SM00408">
    <property type="entry name" value="IGc2"/>
    <property type="match status" value="2"/>
</dbReference>
<dbReference type="Pfam" id="PF00354">
    <property type="entry name" value="Pentaxin"/>
    <property type="match status" value="1"/>
</dbReference>
<dbReference type="PROSITE" id="PS51828">
    <property type="entry name" value="PTX_2"/>
    <property type="match status" value="1"/>
</dbReference>
<evidence type="ECO:0000259" key="9">
    <source>
        <dbReference type="PROSITE" id="PS50835"/>
    </source>
</evidence>
<dbReference type="SMART" id="SM00409">
    <property type="entry name" value="IG"/>
    <property type="match status" value="2"/>
</dbReference>
<reference evidence="11" key="1">
    <citation type="submission" date="2022-11" db="UniProtKB">
        <authorList>
            <consortium name="EnsemblMetazoa"/>
        </authorList>
    </citation>
    <scope>IDENTIFICATION</scope>
</reference>
<dbReference type="GeneID" id="110237394"/>
<dbReference type="InterPro" id="IPR013320">
    <property type="entry name" value="ConA-like_dom_sf"/>
</dbReference>
<dbReference type="SUPFAM" id="SSF49899">
    <property type="entry name" value="Concanavalin A-like lectins/glucanases"/>
    <property type="match status" value="1"/>
</dbReference>
<dbReference type="InterPro" id="IPR051360">
    <property type="entry name" value="Neuronal_Pentraxin_Related"/>
</dbReference>
<evidence type="ECO:0000313" key="11">
    <source>
        <dbReference type="EnsemblMetazoa" id="XP_020898636.2"/>
    </source>
</evidence>
<dbReference type="InterPro" id="IPR006558">
    <property type="entry name" value="LamG-like"/>
</dbReference>
<evidence type="ECO:0000256" key="5">
    <source>
        <dbReference type="ARBA" id="ARBA00023157"/>
    </source>
</evidence>
<dbReference type="OrthoDB" id="5949213at2759"/>
<evidence type="ECO:0000256" key="1">
    <source>
        <dbReference type="ARBA" id="ARBA00001913"/>
    </source>
</evidence>
<dbReference type="GO" id="GO:0046872">
    <property type="term" value="F:metal ion binding"/>
    <property type="evidence" value="ECO:0007669"/>
    <property type="project" value="UniProtKB-KW"/>
</dbReference>
<dbReference type="RefSeq" id="XP_020898636.2">
    <property type="nucleotide sequence ID" value="XM_021042977.2"/>
</dbReference>
<dbReference type="Pfam" id="PF13927">
    <property type="entry name" value="Ig_3"/>
    <property type="match status" value="2"/>
</dbReference>
<dbReference type="PROSITE" id="PS50835">
    <property type="entry name" value="IG_LIKE"/>
    <property type="match status" value="2"/>
</dbReference>
<evidence type="ECO:0000256" key="6">
    <source>
        <dbReference type="ARBA" id="ARBA00023180"/>
    </source>
</evidence>
<dbReference type="Gene3D" id="2.60.40.10">
    <property type="entry name" value="Immunoglobulins"/>
    <property type="match status" value="2"/>
</dbReference>
<dbReference type="SMART" id="SM00159">
    <property type="entry name" value="PTX"/>
    <property type="match status" value="1"/>
</dbReference>
<dbReference type="InterPro" id="IPR036179">
    <property type="entry name" value="Ig-like_dom_sf"/>
</dbReference>
<dbReference type="InterPro" id="IPR003598">
    <property type="entry name" value="Ig_sub2"/>
</dbReference>
<feature type="domain" description="Ig-like" evidence="9">
    <location>
        <begin position="78"/>
        <end position="164"/>
    </location>
</feature>
<dbReference type="InterPro" id="IPR007110">
    <property type="entry name" value="Ig-like_dom"/>
</dbReference>
<evidence type="ECO:0000259" key="10">
    <source>
        <dbReference type="PROSITE" id="PS51828"/>
    </source>
</evidence>
<keyword evidence="5" id="KW-1015">Disulfide bond</keyword>
<dbReference type="AlphaFoldDB" id="A0A913X4Y4"/>
<dbReference type="SUPFAM" id="SSF48726">
    <property type="entry name" value="Immunoglobulin"/>
    <property type="match status" value="2"/>
</dbReference>
<keyword evidence="7" id="KW-0393">Immunoglobulin domain</keyword>
<protein>
    <submittedName>
        <fullName evidence="11">Uncharacterized protein</fullName>
    </submittedName>
</protein>
<keyword evidence="3" id="KW-0732">Signal</keyword>
<keyword evidence="4" id="KW-0106">Calcium</keyword>
<feature type="domain" description="Pentraxin (PTX)" evidence="10">
    <location>
        <begin position="255"/>
        <end position="455"/>
    </location>
</feature>
<accession>A0A913X4Y4</accession>
<dbReference type="InterPro" id="IPR001759">
    <property type="entry name" value="PTX_dom"/>
</dbReference>